<comment type="caution">
    <text evidence="2">The sequence shown here is derived from an EMBL/GenBank/DDBJ whole genome shotgun (WGS) entry which is preliminary data.</text>
</comment>
<accession>A0ABV9XN02</accession>
<feature type="region of interest" description="Disordered" evidence="1">
    <location>
        <begin position="1"/>
        <end position="20"/>
    </location>
</feature>
<evidence type="ECO:0000313" key="2">
    <source>
        <dbReference type="EMBL" id="MFC5025551.1"/>
    </source>
</evidence>
<dbReference type="RefSeq" id="WP_345690071.1">
    <property type="nucleotide sequence ID" value="NZ_BAABIT010000001.1"/>
</dbReference>
<name>A0ABV9XN02_9ACTN</name>
<evidence type="ECO:0008006" key="4">
    <source>
        <dbReference type="Google" id="ProtNLM"/>
    </source>
</evidence>
<evidence type="ECO:0000256" key="1">
    <source>
        <dbReference type="SAM" id="MobiDB-lite"/>
    </source>
</evidence>
<dbReference type="EMBL" id="JBHSJD010000022">
    <property type="protein sequence ID" value="MFC5025551.1"/>
    <property type="molecule type" value="Genomic_DNA"/>
</dbReference>
<keyword evidence="3" id="KW-1185">Reference proteome</keyword>
<proteinExistence type="predicted"/>
<evidence type="ECO:0000313" key="3">
    <source>
        <dbReference type="Proteomes" id="UP001595829"/>
    </source>
</evidence>
<organism evidence="2 3">
    <name type="scientific">Streptomyces coeruleoprunus</name>
    <dbReference type="NCBI Taxonomy" id="285563"/>
    <lineage>
        <taxon>Bacteria</taxon>
        <taxon>Bacillati</taxon>
        <taxon>Actinomycetota</taxon>
        <taxon>Actinomycetes</taxon>
        <taxon>Kitasatosporales</taxon>
        <taxon>Streptomycetaceae</taxon>
        <taxon>Streptomyces</taxon>
    </lineage>
</organism>
<dbReference type="Proteomes" id="UP001595829">
    <property type="component" value="Unassembled WGS sequence"/>
</dbReference>
<protein>
    <recommendedName>
        <fullName evidence="4">YbjN domain-containing protein</fullName>
    </recommendedName>
</protein>
<sequence length="173" mass="19182">MPAGASASAGTQPSHENGETELLSARQQVSAFLLDIDLWQRRLDDFTLGLFTEFSFGEESTLVHQIILDSGNGLRVTLYHSIRIPDTDYVREASEFNVTATLAFSDSGCSVEALIEAHLEWAFGDTEPGVYTLYRSRDADLELDDALNALGRRVDEMCEMRDAPERLGFARST</sequence>
<gene>
    <name evidence="2" type="ORF">ACFPM3_25835</name>
</gene>
<reference evidence="3" key="1">
    <citation type="journal article" date="2019" name="Int. J. Syst. Evol. Microbiol.">
        <title>The Global Catalogue of Microorganisms (GCM) 10K type strain sequencing project: providing services to taxonomists for standard genome sequencing and annotation.</title>
        <authorList>
            <consortium name="The Broad Institute Genomics Platform"/>
            <consortium name="The Broad Institute Genome Sequencing Center for Infectious Disease"/>
            <person name="Wu L."/>
            <person name="Ma J."/>
        </authorList>
    </citation>
    <scope>NUCLEOTIDE SEQUENCE [LARGE SCALE GENOMIC DNA]</scope>
    <source>
        <strain evidence="3">CGMCC 4.1648</strain>
    </source>
</reference>